<keyword evidence="3" id="KW-1185">Reference proteome</keyword>
<protein>
    <submittedName>
        <fullName evidence="2">Uncharacterized protein</fullName>
    </submittedName>
</protein>
<dbReference type="Proteomes" id="UP000828390">
    <property type="component" value="Unassembled WGS sequence"/>
</dbReference>
<reference evidence="2" key="2">
    <citation type="submission" date="2020-11" db="EMBL/GenBank/DDBJ databases">
        <authorList>
            <person name="McCartney M.A."/>
            <person name="Auch B."/>
            <person name="Kono T."/>
            <person name="Mallez S."/>
            <person name="Becker A."/>
            <person name="Gohl D.M."/>
            <person name="Silverstein K.A.T."/>
            <person name="Koren S."/>
            <person name="Bechman K.B."/>
            <person name="Herman A."/>
            <person name="Abrahante J.E."/>
            <person name="Garbe J."/>
        </authorList>
    </citation>
    <scope>NUCLEOTIDE SEQUENCE</scope>
    <source>
        <strain evidence="2">Duluth1</strain>
        <tissue evidence="2">Whole animal</tissue>
    </source>
</reference>
<keyword evidence="1" id="KW-0808">Transferase</keyword>
<dbReference type="InterPro" id="IPR007577">
    <property type="entry name" value="GlycoTrfase_DXD_sugar-bd_CS"/>
</dbReference>
<dbReference type="SUPFAM" id="SSF53448">
    <property type="entry name" value="Nucleotide-diphospho-sugar transferases"/>
    <property type="match status" value="1"/>
</dbReference>
<dbReference type="EMBL" id="JAIWYP010000003">
    <property type="protein sequence ID" value="KAH3855330.1"/>
    <property type="molecule type" value="Genomic_DNA"/>
</dbReference>
<accession>A0A9D4R6S3</accession>
<dbReference type="GO" id="GO:0000030">
    <property type="term" value="F:mannosyltransferase activity"/>
    <property type="evidence" value="ECO:0007669"/>
    <property type="project" value="TreeGrafter"/>
</dbReference>
<reference evidence="2" key="1">
    <citation type="journal article" date="2019" name="bioRxiv">
        <title>The Genome of the Zebra Mussel, Dreissena polymorpha: A Resource for Invasive Species Research.</title>
        <authorList>
            <person name="McCartney M.A."/>
            <person name="Auch B."/>
            <person name="Kono T."/>
            <person name="Mallez S."/>
            <person name="Zhang Y."/>
            <person name="Obille A."/>
            <person name="Becker A."/>
            <person name="Abrahante J.E."/>
            <person name="Garbe J."/>
            <person name="Badalamenti J.P."/>
            <person name="Herman A."/>
            <person name="Mangelson H."/>
            <person name="Liachko I."/>
            <person name="Sullivan S."/>
            <person name="Sone E.D."/>
            <person name="Koren S."/>
            <person name="Silverstein K.A.T."/>
            <person name="Beckman K.B."/>
            <person name="Gohl D.M."/>
        </authorList>
    </citation>
    <scope>NUCLEOTIDE SEQUENCE</scope>
    <source>
        <strain evidence="2">Duluth1</strain>
        <tissue evidence="2">Whole animal</tissue>
    </source>
</reference>
<organism evidence="2 3">
    <name type="scientific">Dreissena polymorpha</name>
    <name type="common">Zebra mussel</name>
    <name type="synonym">Mytilus polymorpha</name>
    <dbReference type="NCBI Taxonomy" id="45954"/>
    <lineage>
        <taxon>Eukaryota</taxon>
        <taxon>Metazoa</taxon>
        <taxon>Spiralia</taxon>
        <taxon>Lophotrochozoa</taxon>
        <taxon>Mollusca</taxon>
        <taxon>Bivalvia</taxon>
        <taxon>Autobranchia</taxon>
        <taxon>Heteroconchia</taxon>
        <taxon>Euheterodonta</taxon>
        <taxon>Imparidentia</taxon>
        <taxon>Neoheterodontei</taxon>
        <taxon>Myida</taxon>
        <taxon>Dreissenoidea</taxon>
        <taxon>Dreissenidae</taxon>
        <taxon>Dreissena</taxon>
    </lineage>
</organism>
<proteinExistence type="predicted"/>
<sequence>MRIVNTCRRNRILASLILAFVVCGMMYAKLIHALYPPVLPYFHLEVPYFEPEVKDDFPTSTSAPRIPHIIHQTYKSEEIPSDFVKNVQSFVHFNRNWTYMFWTDATARQLIEARYPAFLVLWDNYRSNINKADALRYFVLYEFGGIYADLDFECLRALDPVTRKYAAIFPLEPFEHSAFRLKIPFLLNNAIMMSRPRHPFLKFMIDNLIAFQMQLEQLDVAGPSFVTTNFVLYYKLKGNDLYKLNSTPDGMLPYFYEGSMDETDENAVYVPNTHFFMNTLSTSGLNEQYFTDTCLHLSPDSSTLLKRGCNELRRRKSRDSERQFRFTFTMHHWSETYSPSWKKVWHTYTNIRSIIPTSMLQIYSE</sequence>
<dbReference type="GO" id="GO:0051999">
    <property type="term" value="P:mannosyl-inositol phosphorylceramide biosynthetic process"/>
    <property type="evidence" value="ECO:0007669"/>
    <property type="project" value="TreeGrafter"/>
</dbReference>
<name>A0A9D4R6S3_DREPO</name>
<gene>
    <name evidence="2" type="ORF">DPMN_097897</name>
</gene>
<dbReference type="GO" id="GO:0016020">
    <property type="term" value="C:membrane"/>
    <property type="evidence" value="ECO:0007669"/>
    <property type="project" value="GOC"/>
</dbReference>
<dbReference type="Gene3D" id="3.90.550.20">
    <property type="match status" value="1"/>
</dbReference>
<evidence type="ECO:0000313" key="3">
    <source>
        <dbReference type="Proteomes" id="UP000828390"/>
    </source>
</evidence>
<dbReference type="PANTHER" id="PTHR32385:SF15">
    <property type="entry name" value="INOSITOL PHOSPHOCERAMIDE MANNOSYLTRANSFERASE 1"/>
    <property type="match status" value="1"/>
</dbReference>
<dbReference type="Pfam" id="PF04488">
    <property type="entry name" value="Gly_transf_sug"/>
    <property type="match status" value="1"/>
</dbReference>
<dbReference type="InterPro" id="IPR029044">
    <property type="entry name" value="Nucleotide-diphossugar_trans"/>
</dbReference>
<dbReference type="InterPro" id="IPR051706">
    <property type="entry name" value="Glycosyltransferase_domain"/>
</dbReference>
<comment type="caution">
    <text evidence="2">The sequence shown here is derived from an EMBL/GenBank/DDBJ whole genome shotgun (WGS) entry which is preliminary data.</text>
</comment>
<dbReference type="PANTHER" id="PTHR32385">
    <property type="entry name" value="MANNOSYL PHOSPHORYLINOSITOL CERAMIDE SYNTHASE"/>
    <property type="match status" value="1"/>
</dbReference>
<dbReference type="AlphaFoldDB" id="A0A9D4R6S3"/>
<evidence type="ECO:0000256" key="1">
    <source>
        <dbReference type="ARBA" id="ARBA00022679"/>
    </source>
</evidence>
<evidence type="ECO:0000313" key="2">
    <source>
        <dbReference type="EMBL" id="KAH3855330.1"/>
    </source>
</evidence>